<reference evidence="1 2" key="1">
    <citation type="submission" date="2021-06" db="EMBL/GenBank/DDBJ databases">
        <authorList>
            <person name="Kallberg Y."/>
            <person name="Tangrot J."/>
            <person name="Rosling A."/>
        </authorList>
    </citation>
    <scope>NUCLEOTIDE SEQUENCE [LARGE SCALE GENOMIC DNA]</scope>
    <source>
        <strain evidence="1 2">120-4 pot B 10/14</strain>
    </source>
</reference>
<sequence length="259" mass="30194">MVNANEWLNKKIPAEEREHANSLCIYRKCICGDKKQIYRNNNYEVCQQCNNMDQDNYSNAPKYSFYNVNFEGELNLNDLVNLRELYIEGTEDRRQNLTSLRIDKCTKLTKITINYTTLGLLSLGRKPKLQSTKFIGNKRLNFCDSIVKNQLERLTSLILTKENNDLKLEIKKINEESLEYHLDVIKSDLDESNRLWVESLIGAQQEVLHNNSAYARKQIERCKKILSEVLTAEEIQDLLGKTVEINELEAQLNKLTLKE</sequence>
<name>A0ABN7VUW5_GIGMA</name>
<gene>
    <name evidence="1" type="ORF">GMARGA_LOCUS23137</name>
</gene>
<evidence type="ECO:0000313" key="1">
    <source>
        <dbReference type="EMBL" id="CAG8801177.1"/>
    </source>
</evidence>
<comment type="caution">
    <text evidence="1">The sequence shown here is derived from an EMBL/GenBank/DDBJ whole genome shotgun (WGS) entry which is preliminary data.</text>
</comment>
<organism evidence="1 2">
    <name type="scientific">Gigaspora margarita</name>
    <dbReference type="NCBI Taxonomy" id="4874"/>
    <lineage>
        <taxon>Eukaryota</taxon>
        <taxon>Fungi</taxon>
        <taxon>Fungi incertae sedis</taxon>
        <taxon>Mucoromycota</taxon>
        <taxon>Glomeromycotina</taxon>
        <taxon>Glomeromycetes</taxon>
        <taxon>Diversisporales</taxon>
        <taxon>Gigasporaceae</taxon>
        <taxon>Gigaspora</taxon>
    </lineage>
</organism>
<evidence type="ECO:0000313" key="2">
    <source>
        <dbReference type="Proteomes" id="UP000789901"/>
    </source>
</evidence>
<accession>A0ABN7VUW5</accession>
<dbReference type="EMBL" id="CAJVQB010023135">
    <property type="protein sequence ID" value="CAG8801177.1"/>
    <property type="molecule type" value="Genomic_DNA"/>
</dbReference>
<protein>
    <submittedName>
        <fullName evidence="1">34307_t:CDS:1</fullName>
    </submittedName>
</protein>
<dbReference type="Proteomes" id="UP000789901">
    <property type="component" value="Unassembled WGS sequence"/>
</dbReference>
<keyword evidence="2" id="KW-1185">Reference proteome</keyword>
<proteinExistence type="predicted"/>